<proteinExistence type="predicted"/>
<accession>A0A4S3JIJ6</accession>
<reference evidence="1 2" key="1">
    <citation type="submission" date="2019-03" db="EMBL/GenBank/DDBJ databases">
        <title>The genome sequence of a newly discovered highly antifungal drug resistant Aspergillus species, Aspergillus tanneri NIH 1004.</title>
        <authorList>
            <person name="Mounaud S."/>
            <person name="Singh I."/>
            <person name="Joardar V."/>
            <person name="Pakala S."/>
            <person name="Pakala S."/>
            <person name="Venepally P."/>
            <person name="Hoover J."/>
            <person name="Nierman W."/>
            <person name="Chung J."/>
            <person name="Losada L."/>
        </authorList>
    </citation>
    <scope>NUCLEOTIDE SEQUENCE [LARGE SCALE GENOMIC DNA]</scope>
    <source>
        <strain evidence="1 2">NIH1004</strain>
    </source>
</reference>
<evidence type="ECO:0000313" key="2">
    <source>
        <dbReference type="Proteomes" id="UP000308092"/>
    </source>
</evidence>
<sequence>MTPVWISTKAVQLLLKPKGFFDLAIEVGPHLALKGPASQTIQDTTGQAISYTGVL</sequence>
<dbReference type="EMBL" id="SOSA01000173">
    <property type="protein sequence ID" value="THC95090.1"/>
    <property type="molecule type" value="Genomic_DNA"/>
</dbReference>
<comment type="caution">
    <text evidence="1">The sequence shown here is derived from an EMBL/GenBank/DDBJ whole genome shotgun (WGS) entry which is preliminary data.</text>
</comment>
<evidence type="ECO:0000313" key="1">
    <source>
        <dbReference type="EMBL" id="THC95090.1"/>
    </source>
</evidence>
<name>A0A4S3JIJ6_9EURO</name>
<evidence type="ECO:0008006" key="3">
    <source>
        <dbReference type="Google" id="ProtNLM"/>
    </source>
</evidence>
<dbReference type="VEuPathDB" id="FungiDB:EYZ11_005414"/>
<keyword evidence="2" id="KW-1185">Reference proteome</keyword>
<gene>
    <name evidence="1" type="ORF">EYZ11_005414</name>
</gene>
<dbReference type="AlphaFoldDB" id="A0A4S3JIJ6"/>
<organism evidence="1 2">
    <name type="scientific">Aspergillus tanneri</name>
    <dbReference type="NCBI Taxonomy" id="1220188"/>
    <lineage>
        <taxon>Eukaryota</taxon>
        <taxon>Fungi</taxon>
        <taxon>Dikarya</taxon>
        <taxon>Ascomycota</taxon>
        <taxon>Pezizomycotina</taxon>
        <taxon>Eurotiomycetes</taxon>
        <taxon>Eurotiomycetidae</taxon>
        <taxon>Eurotiales</taxon>
        <taxon>Aspergillaceae</taxon>
        <taxon>Aspergillus</taxon>
        <taxon>Aspergillus subgen. Circumdati</taxon>
    </lineage>
</organism>
<protein>
    <recommendedName>
        <fullName evidence="3">Malonyl-CoA:ACP transacylase (MAT) domain-containing protein</fullName>
    </recommendedName>
</protein>
<dbReference type="Proteomes" id="UP000308092">
    <property type="component" value="Unassembled WGS sequence"/>
</dbReference>